<comment type="caution">
    <text evidence="1">The sequence shown here is derived from an EMBL/GenBank/DDBJ whole genome shotgun (WGS) entry which is preliminary data.</text>
</comment>
<accession>X1BQP7</accession>
<evidence type="ECO:0000313" key="1">
    <source>
        <dbReference type="EMBL" id="GAG97405.1"/>
    </source>
</evidence>
<dbReference type="EMBL" id="BART01019883">
    <property type="protein sequence ID" value="GAG97405.1"/>
    <property type="molecule type" value="Genomic_DNA"/>
</dbReference>
<proteinExistence type="predicted"/>
<reference evidence="1" key="1">
    <citation type="journal article" date="2014" name="Front. Microbiol.">
        <title>High frequency of phylogenetically diverse reductive dehalogenase-homologous genes in deep subseafloor sedimentary metagenomes.</title>
        <authorList>
            <person name="Kawai M."/>
            <person name="Futagami T."/>
            <person name="Toyoda A."/>
            <person name="Takaki Y."/>
            <person name="Nishi S."/>
            <person name="Hori S."/>
            <person name="Arai W."/>
            <person name="Tsubouchi T."/>
            <person name="Morono Y."/>
            <person name="Uchiyama I."/>
            <person name="Ito T."/>
            <person name="Fujiyama A."/>
            <person name="Inagaki F."/>
            <person name="Takami H."/>
        </authorList>
    </citation>
    <scope>NUCLEOTIDE SEQUENCE</scope>
    <source>
        <strain evidence="1">Expedition CK06-06</strain>
    </source>
</reference>
<gene>
    <name evidence="1" type="ORF">S01H4_37077</name>
</gene>
<dbReference type="AlphaFoldDB" id="X1BQP7"/>
<name>X1BQP7_9ZZZZ</name>
<protein>
    <submittedName>
        <fullName evidence="1">Uncharacterized protein</fullName>
    </submittedName>
</protein>
<organism evidence="1">
    <name type="scientific">marine sediment metagenome</name>
    <dbReference type="NCBI Taxonomy" id="412755"/>
    <lineage>
        <taxon>unclassified sequences</taxon>
        <taxon>metagenomes</taxon>
        <taxon>ecological metagenomes</taxon>
    </lineage>
</organism>
<sequence>MDYSIADMCSKGYISREDAIMRLTNPTKLDKMLAADKQFKAIQLPKGVPALR</sequence>